<keyword evidence="5" id="KW-0067">ATP-binding</keyword>
<dbReference type="InterPro" id="IPR051705">
    <property type="entry name" value="Gsp_Synthetase/Amidase"/>
</dbReference>
<feature type="domain" description="Peptidase C51" evidence="7">
    <location>
        <begin position="3"/>
        <end position="144"/>
    </location>
</feature>
<dbReference type="PANTHER" id="PTHR30094">
    <property type="entry name" value="BIFUNCTIONAL GLUTATHIONYLSPERMIDINE SYNTHETASE/AMIDASE-RELATED"/>
    <property type="match status" value="1"/>
</dbReference>
<dbReference type="PROSITE" id="PS50911">
    <property type="entry name" value="CHAP"/>
    <property type="match status" value="1"/>
</dbReference>
<keyword evidence="6" id="KW-0460">Magnesium</keyword>
<dbReference type="PANTHER" id="PTHR30094:SF0">
    <property type="entry name" value="BIFUNCTIONAL GLUTATHIONYLSPERMIDINE SYNTHETASE_AMIDASE-RELATED"/>
    <property type="match status" value="1"/>
</dbReference>
<evidence type="ECO:0000256" key="5">
    <source>
        <dbReference type="ARBA" id="ARBA00022840"/>
    </source>
</evidence>
<evidence type="ECO:0000256" key="2">
    <source>
        <dbReference type="ARBA" id="ARBA00022598"/>
    </source>
</evidence>
<gene>
    <name evidence="8" type="ORF">ZHD862_LOCUS12999</name>
</gene>
<dbReference type="GO" id="GO:0005524">
    <property type="term" value="F:ATP binding"/>
    <property type="evidence" value="ECO:0007669"/>
    <property type="project" value="UniProtKB-KW"/>
</dbReference>
<sequence>MNSNECDDFISFEKFCVHGIYTGLKWQCVEFARRWLLLCKSCIFQNIGYAADMWQELIYVERVTDGQKFPLKTYSNGSLYKPECGSLLIYLRSEDSPYSHVAVICKVQESFIRVCEQNYQFHYWSSNYARQIPMIYRNGLYYIEDNYDVYGWAFDHDYSSSYVDNPKEMFLMQSNDKNICYYKANEDFFETISSTSNQLYQLFMQATDYIIHNDEFLTLFKIPNQFWLRIRRSWIDERDSNRALTMLQSAVAQEKWAQNMNLDYDFTSSFQLHCLLVKYWKRLNIKTTIHILMDNDQTYLKIILYMKKVMKEAGMDSKLCLLPNDLYWQDSIIVDKDGEIINNVWKLWDWEMIFQNFEDRYRNYKEENEWESVNNERPCISDILLNEQIRIIELLWKSITNHTAFLSILSTMLSNHPNISHNEWISSENSTHIPLVNGSMEEQNNGIVMSYDENKSFIIDDNIEEYSDYYDISQKILSEKNHENSEKNIVSWMIHGICSGFSMCEDQNHITDTNNSITYCCII</sequence>
<dbReference type="InterPro" id="IPR038765">
    <property type="entry name" value="Papain-like_cys_pep_sf"/>
</dbReference>
<dbReference type="Gene3D" id="3.90.1720.10">
    <property type="entry name" value="endopeptidase domain like (from Nostoc punctiforme)"/>
    <property type="match status" value="1"/>
</dbReference>
<dbReference type="EMBL" id="CAJNOT010000523">
    <property type="protein sequence ID" value="CAF1010267.1"/>
    <property type="molecule type" value="Genomic_DNA"/>
</dbReference>
<organism evidence="8 9">
    <name type="scientific">Rotaria sordida</name>
    <dbReference type="NCBI Taxonomy" id="392033"/>
    <lineage>
        <taxon>Eukaryota</taxon>
        <taxon>Metazoa</taxon>
        <taxon>Spiralia</taxon>
        <taxon>Gnathifera</taxon>
        <taxon>Rotifera</taxon>
        <taxon>Eurotatoria</taxon>
        <taxon>Bdelloidea</taxon>
        <taxon>Philodinida</taxon>
        <taxon>Philodinidae</taxon>
        <taxon>Rotaria</taxon>
    </lineage>
</organism>
<evidence type="ECO:0000259" key="7">
    <source>
        <dbReference type="PROSITE" id="PS50911"/>
    </source>
</evidence>
<dbReference type="InterPro" id="IPR005494">
    <property type="entry name" value="GSPS_pre-ATP-grasp-like_dom"/>
</dbReference>
<comment type="similarity">
    <text evidence="1">In the C-terminal section; belongs to the glutathionylspermidine synthase preATP-grasp family.</text>
</comment>
<evidence type="ECO:0000313" key="8">
    <source>
        <dbReference type="EMBL" id="CAF1010267.1"/>
    </source>
</evidence>
<dbReference type="GO" id="GO:0016874">
    <property type="term" value="F:ligase activity"/>
    <property type="evidence" value="ECO:0007669"/>
    <property type="project" value="UniProtKB-KW"/>
</dbReference>
<keyword evidence="4" id="KW-0547">Nucleotide-binding</keyword>
<dbReference type="AlphaFoldDB" id="A0A814HIH7"/>
<evidence type="ECO:0000256" key="4">
    <source>
        <dbReference type="ARBA" id="ARBA00022741"/>
    </source>
</evidence>
<keyword evidence="2" id="KW-0436">Ligase</keyword>
<protein>
    <recommendedName>
        <fullName evidence="7">Peptidase C51 domain-containing protein</fullName>
    </recommendedName>
</protein>
<evidence type="ECO:0000256" key="3">
    <source>
        <dbReference type="ARBA" id="ARBA00022723"/>
    </source>
</evidence>
<dbReference type="SUPFAM" id="SSF56059">
    <property type="entry name" value="Glutathione synthetase ATP-binding domain-like"/>
    <property type="match status" value="1"/>
</dbReference>
<dbReference type="Pfam" id="PF03738">
    <property type="entry name" value="GSP_synth"/>
    <property type="match status" value="1"/>
</dbReference>
<reference evidence="8" key="1">
    <citation type="submission" date="2021-02" db="EMBL/GenBank/DDBJ databases">
        <authorList>
            <person name="Nowell W R."/>
        </authorList>
    </citation>
    <scope>NUCLEOTIDE SEQUENCE</scope>
</reference>
<dbReference type="Pfam" id="PF05257">
    <property type="entry name" value="CHAP"/>
    <property type="match status" value="1"/>
</dbReference>
<dbReference type="SUPFAM" id="SSF54001">
    <property type="entry name" value="Cysteine proteinases"/>
    <property type="match status" value="1"/>
</dbReference>
<evidence type="ECO:0000256" key="6">
    <source>
        <dbReference type="ARBA" id="ARBA00022842"/>
    </source>
</evidence>
<dbReference type="InterPro" id="IPR016185">
    <property type="entry name" value="PreATP-grasp_dom_sf"/>
</dbReference>
<proteinExistence type="inferred from homology"/>
<comment type="caution">
    <text evidence="8">The sequence shown here is derived from an EMBL/GenBank/DDBJ whole genome shotgun (WGS) entry which is preliminary data.</text>
</comment>
<evidence type="ECO:0000313" key="9">
    <source>
        <dbReference type="Proteomes" id="UP000663864"/>
    </source>
</evidence>
<name>A0A814HIH7_9BILA</name>
<evidence type="ECO:0000256" key="1">
    <source>
        <dbReference type="ARBA" id="ARBA00008227"/>
    </source>
</evidence>
<dbReference type="GO" id="GO:0046872">
    <property type="term" value="F:metal ion binding"/>
    <property type="evidence" value="ECO:0007669"/>
    <property type="project" value="UniProtKB-KW"/>
</dbReference>
<dbReference type="InterPro" id="IPR007921">
    <property type="entry name" value="CHAP_dom"/>
</dbReference>
<dbReference type="Proteomes" id="UP000663864">
    <property type="component" value="Unassembled WGS sequence"/>
</dbReference>
<keyword evidence="3" id="KW-0479">Metal-binding</keyword>
<dbReference type="SUPFAM" id="SSF52440">
    <property type="entry name" value="PreATP-grasp domain"/>
    <property type="match status" value="1"/>
</dbReference>
<accession>A0A814HIH7</accession>